<protein>
    <submittedName>
        <fullName evidence="5">SGNH/GDSL hydrolase family protein</fullName>
    </submittedName>
</protein>
<dbReference type="CDD" id="cd01823">
    <property type="entry name" value="SEST_like"/>
    <property type="match status" value="1"/>
</dbReference>
<dbReference type="InterPro" id="IPR037460">
    <property type="entry name" value="SEST-like"/>
</dbReference>
<feature type="disulfide bond" evidence="2">
    <location>
        <begin position="98"/>
        <end position="123"/>
    </location>
</feature>
<dbReference type="Proteomes" id="UP000664332">
    <property type="component" value="Unassembled WGS sequence"/>
</dbReference>
<dbReference type="GO" id="GO:0016788">
    <property type="term" value="F:hydrolase activity, acting on ester bonds"/>
    <property type="evidence" value="ECO:0007669"/>
    <property type="project" value="InterPro"/>
</dbReference>
<keyword evidence="5" id="KW-0378">Hydrolase</keyword>
<comment type="caution">
    <text evidence="5">The sequence shown here is derived from an EMBL/GenBank/DDBJ whole genome shotgun (WGS) entry which is preliminary data.</text>
</comment>
<feature type="chain" id="PRO_5038984112" evidence="3">
    <location>
        <begin position="24"/>
        <end position="335"/>
    </location>
</feature>
<dbReference type="PANTHER" id="PTHR37981">
    <property type="entry name" value="LIPASE 2"/>
    <property type="match status" value="1"/>
</dbReference>
<feature type="disulfide bond" evidence="2">
    <location>
        <begin position="244"/>
        <end position="295"/>
    </location>
</feature>
<reference evidence="5" key="1">
    <citation type="submission" date="2021-03" db="EMBL/GenBank/DDBJ databases">
        <authorList>
            <person name="Sun Q."/>
        </authorList>
    </citation>
    <scope>NUCLEOTIDE SEQUENCE</scope>
    <source>
        <strain evidence="5">CCM 8862</strain>
    </source>
</reference>
<dbReference type="GO" id="GO:0006629">
    <property type="term" value="P:lipid metabolic process"/>
    <property type="evidence" value="ECO:0007669"/>
    <property type="project" value="TreeGrafter"/>
</dbReference>
<evidence type="ECO:0000313" key="5">
    <source>
        <dbReference type="EMBL" id="MBN9643170.1"/>
    </source>
</evidence>
<dbReference type="InterPro" id="IPR036514">
    <property type="entry name" value="SGNH_hydro_sf"/>
</dbReference>
<keyword evidence="6" id="KW-1185">Reference proteome</keyword>
<dbReference type="Pfam" id="PF13472">
    <property type="entry name" value="Lipase_GDSL_2"/>
    <property type="match status" value="1"/>
</dbReference>
<dbReference type="PANTHER" id="PTHR37981:SF1">
    <property type="entry name" value="SGNH HYDROLASE-TYPE ESTERASE DOMAIN-CONTAINING PROTEIN"/>
    <property type="match status" value="1"/>
</dbReference>
<dbReference type="AlphaFoldDB" id="A0A939DYJ0"/>
<keyword evidence="2" id="KW-1015">Disulfide bond</keyword>
<feature type="active site" description="Nucleophile" evidence="1">
    <location>
        <position position="82"/>
    </location>
</feature>
<gene>
    <name evidence="5" type="ORF">JZY06_00770</name>
</gene>
<organism evidence="5 6">
    <name type="scientific">Corynebacterium mendelii</name>
    <dbReference type="NCBI Taxonomy" id="2765362"/>
    <lineage>
        <taxon>Bacteria</taxon>
        <taxon>Bacillati</taxon>
        <taxon>Actinomycetota</taxon>
        <taxon>Actinomycetes</taxon>
        <taxon>Mycobacteriales</taxon>
        <taxon>Corynebacteriaceae</taxon>
        <taxon>Corynebacterium</taxon>
    </lineage>
</organism>
<feature type="domain" description="SGNH hydrolase-type esterase" evidence="4">
    <location>
        <begin position="78"/>
        <end position="325"/>
    </location>
</feature>
<evidence type="ECO:0000313" key="6">
    <source>
        <dbReference type="Proteomes" id="UP000664332"/>
    </source>
</evidence>
<dbReference type="RefSeq" id="WP_207117574.1">
    <property type="nucleotide sequence ID" value="NZ_JAFLEQ010000003.1"/>
</dbReference>
<evidence type="ECO:0000256" key="2">
    <source>
        <dbReference type="PIRSR" id="PIRSR637460-2"/>
    </source>
</evidence>
<evidence type="ECO:0000259" key="4">
    <source>
        <dbReference type="Pfam" id="PF13472"/>
    </source>
</evidence>
<accession>A0A939DYJ0</accession>
<feature type="active site" evidence="1">
    <location>
        <position position="317"/>
    </location>
</feature>
<feature type="signal peptide" evidence="3">
    <location>
        <begin position="1"/>
        <end position="23"/>
    </location>
</feature>
<keyword evidence="3" id="KW-0732">Signal</keyword>
<evidence type="ECO:0000256" key="3">
    <source>
        <dbReference type="SAM" id="SignalP"/>
    </source>
</evidence>
<sequence>MTITRALAACLFAVATATVSLPAAVGATSSDPAGFSSTGSAQALISGHYGLGEFNKSAASSWNAAEPQAPAGGFPVLVFGDSHTGGTVLPISADSRGCMHSARSWPSQLNDRLGGNAVLDASCWGSGLNSGHGIPLADQVRYAESVSGLGQSTRDIIIQMGFNDTWSGHGTTMLETAVTCITNRAACNRGHAPQQVINPADITADSYVARLKPVTDYLAYYAPNATIHLLGYASLNPAGDPAVCATIAGAPLRLAGTELVGEEFAALHKAQQQAAARLGLDFIDLSAATAGHHSCSADPWISGIGDIRAGLGGAIYHPSVTGNRVAGDLVASRLR</sequence>
<name>A0A939DYJ0_9CORY</name>
<dbReference type="SUPFAM" id="SSF52266">
    <property type="entry name" value="SGNH hydrolase"/>
    <property type="match status" value="1"/>
</dbReference>
<evidence type="ECO:0000256" key="1">
    <source>
        <dbReference type="PIRSR" id="PIRSR637460-1"/>
    </source>
</evidence>
<proteinExistence type="predicted"/>
<feature type="disulfide bond" evidence="2">
    <location>
        <begin position="180"/>
        <end position="187"/>
    </location>
</feature>
<dbReference type="Gene3D" id="3.40.50.1110">
    <property type="entry name" value="SGNH hydrolase"/>
    <property type="match status" value="1"/>
</dbReference>
<dbReference type="InterPro" id="IPR013830">
    <property type="entry name" value="SGNH_hydro"/>
</dbReference>
<dbReference type="EMBL" id="JAFLEQ010000003">
    <property type="protein sequence ID" value="MBN9643170.1"/>
    <property type="molecule type" value="Genomic_DNA"/>
</dbReference>